<gene>
    <name evidence="10" type="ORF">GCM10009710_26600</name>
</gene>
<proteinExistence type="inferred from homology"/>
<comment type="subcellular location">
    <subcellularLocation>
        <location evidence="1">Cell membrane</location>
        <topology evidence="1">Multi-pass membrane protein</topology>
    </subcellularLocation>
</comment>
<feature type="transmembrane region" description="Helical" evidence="9">
    <location>
        <begin position="218"/>
        <end position="248"/>
    </location>
</feature>
<keyword evidence="3" id="KW-1003">Cell membrane</keyword>
<accession>A0ABN2K033</accession>
<keyword evidence="2" id="KW-0813">Transport</keyword>
<evidence type="ECO:0000256" key="9">
    <source>
        <dbReference type="SAM" id="Phobius"/>
    </source>
</evidence>
<feature type="transmembrane region" description="Helical" evidence="9">
    <location>
        <begin position="187"/>
        <end position="206"/>
    </location>
</feature>
<keyword evidence="4 9" id="KW-0812">Transmembrane</keyword>
<dbReference type="InterPro" id="IPR052157">
    <property type="entry name" value="BCAA_transport_permease"/>
</dbReference>
<keyword evidence="6 9" id="KW-1133">Transmembrane helix</keyword>
<keyword evidence="11" id="KW-1185">Reference proteome</keyword>
<dbReference type="Pfam" id="PF02653">
    <property type="entry name" value="BPD_transp_2"/>
    <property type="match status" value="1"/>
</dbReference>
<evidence type="ECO:0000313" key="10">
    <source>
        <dbReference type="EMBL" id="GAA1745263.1"/>
    </source>
</evidence>
<evidence type="ECO:0000256" key="3">
    <source>
        <dbReference type="ARBA" id="ARBA00022475"/>
    </source>
</evidence>
<feature type="transmembrane region" description="Helical" evidence="9">
    <location>
        <begin position="134"/>
        <end position="155"/>
    </location>
</feature>
<feature type="transmembrane region" description="Helical" evidence="9">
    <location>
        <begin position="255"/>
        <end position="274"/>
    </location>
</feature>
<dbReference type="PANTHER" id="PTHR11795:SF445">
    <property type="entry name" value="AMINO ACID ABC TRANSPORTER PERMEASE PROTEIN"/>
    <property type="match status" value="1"/>
</dbReference>
<evidence type="ECO:0000256" key="1">
    <source>
        <dbReference type="ARBA" id="ARBA00004651"/>
    </source>
</evidence>
<evidence type="ECO:0000256" key="2">
    <source>
        <dbReference type="ARBA" id="ARBA00022448"/>
    </source>
</evidence>
<comment type="similarity">
    <text evidence="8">Belongs to the binding-protein-dependent transport system permease family. LivHM subfamily.</text>
</comment>
<dbReference type="PANTHER" id="PTHR11795">
    <property type="entry name" value="BRANCHED-CHAIN AMINO ACID TRANSPORT SYSTEM PERMEASE PROTEIN LIVH"/>
    <property type="match status" value="1"/>
</dbReference>
<dbReference type="RefSeq" id="WP_344202454.1">
    <property type="nucleotide sequence ID" value="NZ_BAAAME010000004.1"/>
</dbReference>
<evidence type="ECO:0000256" key="8">
    <source>
        <dbReference type="ARBA" id="ARBA00037998"/>
    </source>
</evidence>
<dbReference type="CDD" id="cd06582">
    <property type="entry name" value="TM_PBP1_LivH_like"/>
    <property type="match status" value="1"/>
</dbReference>
<feature type="transmembrane region" description="Helical" evidence="9">
    <location>
        <begin position="6"/>
        <end position="26"/>
    </location>
</feature>
<protein>
    <submittedName>
        <fullName evidence="10">Branched-chain amino acid ABC transporter permease</fullName>
    </submittedName>
</protein>
<keyword evidence="7 9" id="KW-0472">Membrane</keyword>
<evidence type="ECO:0000256" key="6">
    <source>
        <dbReference type="ARBA" id="ARBA00022989"/>
    </source>
</evidence>
<dbReference type="Proteomes" id="UP001501057">
    <property type="component" value="Unassembled WGS sequence"/>
</dbReference>
<evidence type="ECO:0000313" key="11">
    <source>
        <dbReference type="Proteomes" id="UP001501057"/>
    </source>
</evidence>
<reference evidence="10 11" key="1">
    <citation type="journal article" date="2019" name="Int. J. Syst. Evol. Microbiol.">
        <title>The Global Catalogue of Microorganisms (GCM) 10K type strain sequencing project: providing services to taxonomists for standard genome sequencing and annotation.</title>
        <authorList>
            <consortium name="The Broad Institute Genomics Platform"/>
            <consortium name="The Broad Institute Genome Sequencing Center for Infectious Disease"/>
            <person name="Wu L."/>
            <person name="Ma J."/>
        </authorList>
    </citation>
    <scope>NUCLEOTIDE SEQUENCE [LARGE SCALE GENOMIC DNA]</scope>
    <source>
        <strain evidence="10 11">JCM 13518</strain>
    </source>
</reference>
<name>A0ABN2K033_9ACTN</name>
<dbReference type="InterPro" id="IPR001851">
    <property type="entry name" value="ABC_transp_permease"/>
</dbReference>
<evidence type="ECO:0000256" key="5">
    <source>
        <dbReference type="ARBA" id="ARBA00022970"/>
    </source>
</evidence>
<feature type="transmembrane region" description="Helical" evidence="9">
    <location>
        <begin position="38"/>
        <end position="55"/>
    </location>
</feature>
<evidence type="ECO:0000256" key="4">
    <source>
        <dbReference type="ARBA" id="ARBA00022692"/>
    </source>
</evidence>
<organism evidence="10 11">
    <name type="scientific">Aeromicrobium alkaliterrae</name>
    <dbReference type="NCBI Taxonomy" id="302168"/>
    <lineage>
        <taxon>Bacteria</taxon>
        <taxon>Bacillati</taxon>
        <taxon>Actinomycetota</taxon>
        <taxon>Actinomycetes</taxon>
        <taxon>Propionibacteriales</taxon>
        <taxon>Nocardioidaceae</taxon>
        <taxon>Aeromicrobium</taxon>
    </lineage>
</organism>
<keyword evidence="5" id="KW-0029">Amino-acid transport</keyword>
<sequence length="288" mass="29707">MDAVISGLVLGGLFTLVGQSIVLTFVTTRTINFASGEFLAVAAFIGLGLGSWTWLPGPGKIVIAVLAVGVLGALTYRFLVVPFSHGEHDTRWLLSTVGLSYVLVNLLTNAYGANPQRLGFGRISEPKTLLGANINAQALLITVLAIIVTLVLVAGSKWTSSGLLMRAVAEDAETASLMGVSPRRVGAYAYAGASALAGLAGVLWAAEVGVSSHLGLPILVSAFAVAVIGGLTSFWGPLVGGAIYAVVVQIASYEIGSLWGSIIGLLLVIGVLVVRPEGLLGRRMEAKL</sequence>
<comment type="caution">
    <text evidence="10">The sequence shown here is derived from an EMBL/GenBank/DDBJ whole genome shotgun (WGS) entry which is preliminary data.</text>
</comment>
<dbReference type="EMBL" id="BAAAME010000004">
    <property type="protein sequence ID" value="GAA1745263.1"/>
    <property type="molecule type" value="Genomic_DNA"/>
</dbReference>
<feature type="transmembrane region" description="Helical" evidence="9">
    <location>
        <begin position="92"/>
        <end position="114"/>
    </location>
</feature>
<evidence type="ECO:0000256" key="7">
    <source>
        <dbReference type="ARBA" id="ARBA00023136"/>
    </source>
</evidence>
<feature type="transmembrane region" description="Helical" evidence="9">
    <location>
        <begin position="61"/>
        <end position="80"/>
    </location>
</feature>